<gene>
    <name evidence="3" type="ORF">DBRI00130_LOCUS27928</name>
</gene>
<keyword evidence="2" id="KW-0472">Membrane</keyword>
<feature type="region of interest" description="Disordered" evidence="1">
    <location>
        <begin position="1"/>
        <end position="26"/>
    </location>
</feature>
<proteinExistence type="predicted"/>
<sequence length="115" mass="12370">MTDADSAINREVLSRGKSTGRRSRLSSVTSQFVLLVVFVSSWLLSVGKLLDNLPAGLNSDCSKGAAVKELPKGLRKGVVGAPPIFTLLRKQQAVGGVPGNKKIKSRKRVRKKLKT</sequence>
<reference evidence="3" key="1">
    <citation type="submission" date="2021-01" db="EMBL/GenBank/DDBJ databases">
        <authorList>
            <person name="Corre E."/>
            <person name="Pelletier E."/>
            <person name="Niang G."/>
            <person name="Scheremetjew M."/>
            <person name="Finn R."/>
            <person name="Kale V."/>
            <person name="Holt S."/>
            <person name="Cochrane G."/>
            <person name="Meng A."/>
            <person name="Brown T."/>
            <person name="Cohen L."/>
        </authorList>
    </citation>
    <scope>NUCLEOTIDE SEQUENCE</scope>
    <source>
        <strain evidence="3">GSO104</strain>
    </source>
</reference>
<evidence type="ECO:0000256" key="1">
    <source>
        <dbReference type="SAM" id="MobiDB-lite"/>
    </source>
</evidence>
<feature type="region of interest" description="Disordered" evidence="1">
    <location>
        <begin position="96"/>
        <end position="115"/>
    </location>
</feature>
<dbReference type="EMBL" id="HBNS01035755">
    <property type="protein sequence ID" value="CAE4632011.1"/>
    <property type="molecule type" value="Transcribed_RNA"/>
</dbReference>
<protein>
    <submittedName>
        <fullName evidence="3">Uncharacterized protein</fullName>
    </submittedName>
</protein>
<accession>A0A7S4VIS2</accession>
<feature type="compositionally biased region" description="Basic residues" evidence="1">
    <location>
        <begin position="101"/>
        <end position="115"/>
    </location>
</feature>
<keyword evidence="2" id="KW-1133">Transmembrane helix</keyword>
<dbReference type="AlphaFoldDB" id="A0A7S4VIS2"/>
<evidence type="ECO:0000313" key="3">
    <source>
        <dbReference type="EMBL" id="CAE4632011.1"/>
    </source>
</evidence>
<keyword evidence="2" id="KW-0812">Transmembrane</keyword>
<name>A0A7S4VIS2_9STRA</name>
<organism evidence="3">
    <name type="scientific">Ditylum brightwellii</name>
    <dbReference type="NCBI Taxonomy" id="49249"/>
    <lineage>
        <taxon>Eukaryota</taxon>
        <taxon>Sar</taxon>
        <taxon>Stramenopiles</taxon>
        <taxon>Ochrophyta</taxon>
        <taxon>Bacillariophyta</taxon>
        <taxon>Mediophyceae</taxon>
        <taxon>Lithodesmiophycidae</taxon>
        <taxon>Lithodesmiales</taxon>
        <taxon>Lithodesmiaceae</taxon>
        <taxon>Ditylum</taxon>
    </lineage>
</organism>
<evidence type="ECO:0000256" key="2">
    <source>
        <dbReference type="SAM" id="Phobius"/>
    </source>
</evidence>
<feature type="transmembrane region" description="Helical" evidence="2">
    <location>
        <begin position="25"/>
        <end position="44"/>
    </location>
</feature>